<gene>
    <name evidence="1" type="ORF">KIPB_015082</name>
</gene>
<dbReference type="Proteomes" id="UP000265618">
    <property type="component" value="Unassembled WGS sequence"/>
</dbReference>
<feature type="non-terminal residue" evidence="1">
    <location>
        <position position="81"/>
    </location>
</feature>
<name>A0A9K3GPZ8_9EUKA</name>
<accession>A0A9K3GPZ8</accession>
<feature type="non-terminal residue" evidence="1">
    <location>
        <position position="1"/>
    </location>
</feature>
<evidence type="ECO:0000313" key="2">
    <source>
        <dbReference type="Proteomes" id="UP000265618"/>
    </source>
</evidence>
<organism evidence="1 2">
    <name type="scientific">Kipferlia bialata</name>
    <dbReference type="NCBI Taxonomy" id="797122"/>
    <lineage>
        <taxon>Eukaryota</taxon>
        <taxon>Metamonada</taxon>
        <taxon>Carpediemonas-like organisms</taxon>
        <taxon>Kipferlia</taxon>
    </lineage>
</organism>
<sequence length="81" mass="9225">AIGCDERKDYKQAAMNYRHTIETMNRILDLSVADRVTASVQAAARQYYFKAYERLTKIKHEHSIRIAIPKYKGGGEAPVVP</sequence>
<comment type="caution">
    <text evidence="1">The sequence shown here is derived from an EMBL/GenBank/DDBJ whole genome shotgun (WGS) entry which is preliminary data.</text>
</comment>
<reference evidence="1 2" key="1">
    <citation type="journal article" date="2018" name="PLoS ONE">
        <title>The draft genome of Kipferlia bialata reveals reductive genome evolution in fornicate parasites.</title>
        <authorList>
            <person name="Tanifuji G."/>
            <person name="Takabayashi S."/>
            <person name="Kume K."/>
            <person name="Takagi M."/>
            <person name="Nakayama T."/>
            <person name="Kamikawa R."/>
            <person name="Inagaki Y."/>
            <person name="Hashimoto T."/>
        </authorList>
    </citation>
    <scope>NUCLEOTIDE SEQUENCE [LARGE SCALE GENOMIC DNA]</scope>
    <source>
        <strain evidence="1">NY0173</strain>
    </source>
</reference>
<dbReference type="AlphaFoldDB" id="A0A9K3GPZ8"/>
<protein>
    <submittedName>
        <fullName evidence="1">Uncharacterized protein</fullName>
    </submittedName>
</protein>
<dbReference type="EMBL" id="BDIP01008197">
    <property type="protein sequence ID" value="GIQ91709.1"/>
    <property type="molecule type" value="Genomic_DNA"/>
</dbReference>
<proteinExistence type="predicted"/>
<keyword evidence="2" id="KW-1185">Reference proteome</keyword>
<evidence type="ECO:0000313" key="1">
    <source>
        <dbReference type="EMBL" id="GIQ91709.1"/>
    </source>
</evidence>